<dbReference type="NCBIfam" id="TIGR00126">
    <property type="entry name" value="deoC"/>
    <property type="match status" value="1"/>
</dbReference>
<proteinExistence type="inferred from homology"/>
<dbReference type="InterPro" id="IPR013785">
    <property type="entry name" value="Aldolase_TIM"/>
</dbReference>
<comment type="catalytic activity">
    <reaction evidence="5 7">
        <text>2-deoxy-D-ribose 5-phosphate = D-glyceraldehyde 3-phosphate + acetaldehyde</text>
        <dbReference type="Rhea" id="RHEA:12821"/>
        <dbReference type="ChEBI" id="CHEBI:15343"/>
        <dbReference type="ChEBI" id="CHEBI:59776"/>
        <dbReference type="ChEBI" id="CHEBI:62877"/>
        <dbReference type="EC" id="4.1.2.4"/>
    </reaction>
</comment>
<dbReference type="EC" id="4.1.2.4" evidence="7"/>
<dbReference type="HAMAP" id="MF_00114">
    <property type="entry name" value="DeoC_type1"/>
    <property type="match status" value="1"/>
</dbReference>
<keyword evidence="2 7" id="KW-0963">Cytoplasm</keyword>
<feature type="active site" description="Proton donor/acceptor" evidence="7">
    <location>
        <position position="180"/>
    </location>
</feature>
<comment type="subcellular location">
    <subcellularLocation>
        <location evidence="7">Cytoplasm</location>
    </subcellularLocation>
</comment>
<evidence type="ECO:0000256" key="7">
    <source>
        <dbReference type="HAMAP-Rule" id="MF_00114"/>
    </source>
</evidence>
<dbReference type="GO" id="GO:0016052">
    <property type="term" value="P:carbohydrate catabolic process"/>
    <property type="evidence" value="ECO:0007669"/>
    <property type="project" value="TreeGrafter"/>
</dbReference>
<name>A0A2A4G877_9FLAO</name>
<dbReference type="GO" id="GO:0005737">
    <property type="term" value="C:cytoplasm"/>
    <property type="evidence" value="ECO:0007669"/>
    <property type="project" value="UniProtKB-SubCell"/>
</dbReference>
<comment type="pathway">
    <text evidence="7">Carbohydrate degradation; 2-deoxy-D-ribose 1-phosphate degradation; D-glyceraldehyde 3-phosphate and acetaldehyde from 2-deoxy-alpha-D-ribose 1-phosphate: step 2/2.</text>
</comment>
<evidence type="ECO:0000256" key="2">
    <source>
        <dbReference type="ARBA" id="ARBA00022490"/>
    </source>
</evidence>
<feature type="active site" description="Schiff-base intermediate with acetaldehyde" evidence="7">
    <location>
        <position position="151"/>
    </location>
</feature>
<evidence type="ECO:0000256" key="1">
    <source>
        <dbReference type="ARBA" id="ARBA00010936"/>
    </source>
</evidence>
<dbReference type="OrthoDB" id="9778711at2"/>
<dbReference type="UniPathway" id="UPA00002">
    <property type="reaction ID" value="UER00468"/>
</dbReference>
<dbReference type="PIRSF" id="PIRSF001357">
    <property type="entry name" value="DeoC"/>
    <property type="match status" value="1"/>
</dbReference>
<dbReference type="InterPro" id="IPR011343">
    <property type="entry name" value="DeoC"/>
</dbReference>
<dbReference type="GO" id="GO:0006018">
    <property type="term" value="P:2-deoxyribose 1-phosphate catabolic process"/>
    <property type="evidence" value="ECO:0007669"/>
    <property type="project" value="UniProtKB-UniRule"/>
</dbReference>
<dbReference type="Gene3D" id="3.20.20.70">
    <property type="entry name" value="Aldolase class I"/>
    <property type="match status" value="1"/>
</dbReference>
<sequence length="214" mass="22940">MEIQRYVDHTLLKPTATINEIQQLCEEAVAHNFYAVCVNGCHVAPAKEFIHDSPVKLAAVIGFPLGAMTTEAKVCEARQCVSQGADEIDMVLNLGHLKAQDYMKVESDIKAVKDAIGDACLKVIFETCFLDEFEIQVATRLSISAGADYIKTSTGFGTGGATLKDVETMKRAAEGKVKIKASGGIRDQKTALAYIEAGVDRIGTSSGIKIVQGV</sequence>
<protein>
    <recommendedName>
        <fullName evidence="7">Deoxyribose-phosphate aldolase</fullName>
        <shortName evidence="7">DERA</shortName>
        <ecNumber evidence="7">4.1.2.4</ecNumber>
    </recommendedName>
    <alternativeName>
        <fullName evidence="7">2-deoxy-D-ribose 5-phosphate aldolase</fullName>
    </alternativeName>
    <alternativeName>
        <fullName evidence="7">Phosphodeoxyriboaldolase</fullName>
        <shortName evidence="7">Deoxyriboaldolase</shortName>
    </alternativeName>
</protein>
<dbReference type="PANTHER" id="PTHR10889">
    <property type="entry name" value="DEOXYRIBOSE-PHOSPHATE ALDOLASE"/>
    <property type="match status" value="1"/>
</dbReference>
<keyword evidence="4 7" id="KW-0704">Schiff base</keyword>
<dbReference type="CDD" id="cd00959">
    <property type="entry name" value="DeoC"/>
    <property type="match status" value="1"/>
</dbReference>
<comment type="function">
    <text evidence="6 7">Catalyzes a reversible aldol reaction between acetaldehyde and D-glyceraldehyde 3-phosphate to generate 2-deoxy-D-ribose 5-phosphate.</text>
</comment>
<dbReference type="Pfam" id="PF01791">
    <property type="entry name" value="DeoC"/>
    <property type="match status" value="1"/>
</dbReference>
<dbReference type="Proteomes" id="UP000219559">
    <property type="component" value="Unassembled WGS sequence"/>
</dbReference>
<evidence type="ECO:0000256" key="3">
    <source>
        <dbReference type="ARBA" id="ARBA00023239"/>
    </source>
</evidence>
<evidence type="ECO:0000313" key="8">
    <source>
        <dbReference type="EMBL" id="PCE64196.1"/>
    </source>
</evidence>
<reference evidence="8 9" key="1">
    <citation type="submission" date="2017-04" db="EMBL/GenBank/DDBJ databases">
        <title>A new member of the family Flavobacteriaceae isolated from ascidians.</title>
        <authorList>
            <person name="Chen L."/>
        </authorList>
    </citation>
    <scope>NUCLEOTIDE SEQUENCE [LARGE SCALE GENOMIC DNA]</scope>
    <source>
        <strain evidence="8 9">HQA918</strain>
    </source>
</reference>
<dbReference type="GO" id="GO:0004139">
    <property type="term" value="F:deoxyribose-phosphate aldolase activity"/>
    <property type="evidence" value="ECO:0007669"/>
    <property type="project" value="UniProtKB-UniRule"/>
</dbReference>
<dbReference type="InterPro" id="IPR002915">
    <property type="entry name" value="DeoC/FbaB/LacD_aldolase"/>
</dbReference>
<dbReference type="PANTHER" id="PTHR10889:SF1">
    <property type="entry name" value="DEOXYRIBOSE-PHOSPHATE ALDOLASE"/>
    <property type="match status" value="1"/>
</dbReference>
<comment type="similarity">
    <text evidence="1 7">Belongs to the DeoC/FbaB aldolase family. DeoC type 1 subfamily.</text>
</comment>
<keyword evidence="9" id="KW-1185">Reference proteome</keyword>
<evidence type="ECO:0000313" key="9">
    <source>
        <dbReference type="Proteomes" id="UP000219559"/>
    </source>
</evidence>
<comment type="caution">
    <text evidence="8">The sequence shown here is derived from an EMBL/GenBank/DDBJ whole genome shotgun (WGS) entry which is preliminary data.</text>
</comment>
<dbReference type="SMART" id="SM01133">
    <property type="entry name" value="DeoC"/>
    <property type="match status" value="1"/>
</dbReference>
<dbReference type="FunFam" id="3.20.20.70:FF:000044">
    <property type="entry name" value="Deoxyribose-phosphate aldolase"/>
    <property type="match status" value="1"/>
</dbReference>
<dbReference type="AlphaFoldDB" id="A0A2A4G877"/>
<dbReference type="InterPro" id="IPR028581">
    <property type="entry name" value="DeoC_typeI"/>
</dbReference>
<evidence type="ECO:0000256" key="4">
    <source>
        <dbReference type="ARBA" id="ARBA00023270"/>
    </source>
</evidence>
<evidence type="ECO:0000256" key="5">
    <source>
        <dbReference type="ARBA" id="ARBA00048791"/>
    </source>
</evidence>
<evidence type="ECO:0000256" key="6">
    <source>
        <dbReference type="ARBA" id="ARBA00056337"/>
    </source>
</evidence>
<accession>A0A2A4G877</accession>
<dbReference type="SUPFAM" id="SSF51569">
    <property type="entry name" value="Aldolase"/>
    <property type="match status" value="1"/>
</dbReference>
<feature type="active site" description="Proton donor/acceptor" evidence="7">
    <location>
        <position position="89"/>
    </location>
</feature>
<keyword evidence="3 7" id="KW-0456">Lyase</keyword>
<gene>
    <name evidence="7" type="primary">deoC</name>
    <name evidence="8" type="ORF">B7P33_12525</name>
</gene>
<dbReference type="EMBL" id="NBWU01000004">
    <property type="protein sequence ID" value="PCE64196.1"/>
    <property type="molecule type" value="Genomic_DNA"/>
</dbReference>
<organism evidence="8 9">
    <name type="scientific">Sediminicola luteus</name>
    <dbReference type="NCBI Taxonomy" id="319238"/>
    <lineage>
        <taxon>Bacteria</taxon>
        <taxon>Pseudomonadati</taxon>
        <taxon>Bacteroidota</taxon>
        <taxon>Flavobacteriia</taxon>
        <taxon>Flavobacteriales</taxon>
        <taxon>Flavobacteriaceae</taxon>
        <taxon>Sediminicola</taxon>
    </lineage>
</organism>
<dbReference type="GO" id="GO:0009264">
    <property type="term" value="P:deoxyribonucleotide catabolic process"/>
    <property type="evidence" value="ECO:0007669"/>
    <property type="project" value="UniProtKB-UniRule"/>
</dbReference>